<dbReference type="FunFam" id="3.40.50.12780:FF:000012">
    <property type="entry name" value="Non-ribosomal peptide synthetase"/>
    <property type="match status" value="4"/>
</dbReference>
<dbReference type="PANTHER" id="PTHR45527:SF1">
    <property type="entry name" value="FATTY ACID SYNTHASE"/>
    <property type="match status" value="1"/>
</dbReference>
<dbReference type="InterPro" id="IPR009081">
    <property type="entry name" value="PP-bd_ACP"/>
</dbReference>
<dbReference type="GO" id="GO:0016874">
    <property type="term" value="F:ligase activity"/>
    <property type="evidence" value="ECO:0007669"/>
    <property type="project" value="UniProtKB-KW"/>
</dbReference>
<dbReference type="InterPro" id="IPR001242">
    <property type="entry name" value="Condensation_dom"/>
</dbReference>
<dbReference type="GO" id="GO:0043041">
    <property type="term" value="P:amino acid activation for nonribosomal peptide biosynthetic process"/>
    <property type="evidence" value="ECO:0007669"/>
    <property type="project" value="TreeGrafter"/>
</dbReference>
<dbReference type="InterPro" id="IPR025110">
    <property type="entry name" value="AMP-bd_C"/>
</dbReference>
<feature type="domain" description="Carrier" evidence="9">
    <location>
        <begin position="4548"/>
        <end position="4622"/>
    </location>
</feature>
<dbReference type="CDD" id="cd19543">
    <property type="entry name" value="DCL_NRPS"/>
    <property type="match status" value="2"/>
</dbReference>
<feature type="domain" description="Carrier" evidence="9">
    <location>
        <begin position="969"/>
        <end position="1044"/>
    </location>
</feature>
<reference evidence="10 11" key="1">
    <citation type="submission" date="2018-11" db="EMBL/GenBank/DDBJ databases">
        <title>Genome sequencing of Paenibacillus lentus DSM25539(T).</title>
        <authorList>
            <person name="Kook J.-K."/>
            <person name="Park S.-N."/>
            <person name="Lim Y.K."/>
        </authorList>
    </citation>
    <scope>NUCLEOTIDE SEQUENCE [LARGE SCALE GENOMIC DNA]</scope>
    <source>
        <strain evidence="10 11">DSM 25539</strain>
    </source>
</reference>
<dbReference type="InterPro" id="IPR023213">
    <property type="entry name" value="CAT-like_dom_sf"/>
</dbReference>
<dbReference type="FunFam" id="1.10.1200.10:FF:000005">
    <property type="entry name" value="Nonribosomal peptide synthetase 1"/>
    <property type="match status" value="4"/>
</dbReference>
<dbReference type="Gene3D" id="3.30.559.10">
    <property type="entry name" value="Chloramphenicol acetyltransferase-like domain"/>
    <property type="match status" value="6"/>
</dbReference>
<dbReference type="SMART" id="SM00823">
    <property type="entry name" value="PKS_PP"/>
    <property type="match status" value="4"/>
</dbReference>
<protein>
    <submittedName>
        <fullName evidence="10">Amino acid adenylation domain-containing protein</fullName>
    </submittedName>
</protein>
<feature type="domain" description="Carrier" evidence="9">
    <location>
        <begin position="3047"/>
        <end position="3121"/>
    </location>
</feature>
<dbReference type="Gene3D" id="3.40.50.1820">
    <property type="entry name" value="alpha/beta hydrolase"/>
    <property type="match status" value="2"/>
</dbReference>
<dbReference type="Pfam" id="PF00550">
    <property type="entry name" value="PP-binding"/>
    <property type="match status" value="4"/>
</dbReference>
<proteinExistence type="inferred from homology"/>
<dbReference type="Pfam" id="PF00501">
    <property type="entry name" value="AMP-binding"/>
    <property type="match status" value="4"/>
</dbReference>
<dbReference type="NCBIfam" id="TIGR01733">
    <property type="entry name" value="AA-adenyl-dom"/>
    <property type="match status" value="4"/>
</dbReference>
<dbReference type="Gene3D" id="3.30.559.30">
    <property type="entry name" value="Nonribosomal peptide synthetase, condensation domain"/>
    <property type="match status" value="6"/>
</dbReference>
<evidence type="ECO:0000256" key="5">
    <source>
        <dbReference type="ARBA" id="ARBA00022598"/>
    </source>
</evidence>
<dbReference type="OrthoDB" id="9765680at2"/>
<dbReference type="Gene3D" id="3.30.300.30">
    <property type="match status" value="4"/>
</dbReference>
<dbReference type="InterPro" id="IPR000873">
    <property type="entry name" value="AMP-dep_synth/lig_dom"/>
</dbReference>
<keyword evidence="3" id="KW-0596">Phosphopantetheine</keyword>
<comment type="similarity">
    <text evidence="2">Belongs to the ATP-dependent AMP-binding enzyme family.</text>
</comment>
<dbReference type="FunFam" id="3.30.559.30:FF:000001">
    <property type="entry name" value="Non-ribosomal peptide synthetase"/>
    <property type="match status" value="1"/>
</dbReference>
<dbReference type="NCBIfam" id="NF003417">
    <property type="entry name" value="PRK04813.1"/>
    <property type="match status" value="4"/>
</dbReference>
<dbReference type="Gene3D" id="3.40.50.980">
    <property type="match status" value="8"/>
</dbReference>
<evidence type="ECO:0000313" key="11">
    <source>
        <dbReference type="Proteomes" id="UP000273145"/>
    </source>
</evidence>
<dbReference type="FunFam" id="3.30.300.30:FF:000010">
    <property type="entry name" value="Enterobactin synthetase component F"/>
    <property type="match status" value="4"/>
</dbReference>
<dbReference type="EMBL" id="CP034248">
    <property type="protein sequence ID" value="AZK48670.1"/>
    <property type="molecule type" value="Genomic_DNA"/>
</dbReference>
<evidence type="ECO:0000256" key="2">
    <source>
        <dbReference type="ARBA" id="ARBA00006432"/>
    </source>
</evidence>
<dbReference type="Pfam" id="PF00668">
    <property type="entry name" value="Condensation"/>
    <property type="match status" value="6"/>
</dbReference>
<dbReference type="NCBIfam" id="NF004282">
    <property type="entry name" value="PRK05691.1"/>
    <property type="match status" value="5"/>
</dbReference>
<dbReference type="InterPro" id="IPR029058">
    <property type="entry name" value="AB_hydrolase_fold"/>
</dbReference>
<dbReference type="Pfam" id="PF13193">
    <property type="entry name" value="AMP-binding_C"/>
    <property type="match status" value="4"/>
</dbReference>
<evidence type="ECO:0000256" key="1">
    <source>
        <dbReference type="ARBA" id="ARBA00001957"/>
    </source>
</evidence>
<dbReference type="SMART" id="SM01294">
    <property type="entry name" value="PKS_PP_betabranch"/>
    <property type="match status" value="1"/>
</dbReference>
<name>A0A3Q8SE75_9BACL</name>
<dbReference type="Gene3D" id="2.30.38.10">
    <property type="entry name" value="Luciferase, Domain 3"/>
    <property type="match status" value="4"/>
</dbReference>
<dbReference type="GO" id="GO:0044550">
    <property type="term" value="P:secondary metabolite biosynthetic process"/>
    <property type="evidence" value="ECO:0007669"/>
    <property type="project" value="UniProtKB-ARBA"/>
</dbReference>
<dbReference type="SUPFAM" id="SSF56801">
    <property type="entry name" value="Acetyl-CoA synthetase-like"/>
    <property type="match status" value="4"/>
</dbReference>
<dbReference type="InterPro" id="IPR010060">
    <property type="entry name" value="NRPS_synth"/>
</dbReference>
<organism evidence="10 11">
    <name type="scientific">Paenibacillus lentus</name>
    <dbReference type="NCBI Taxonomy" id="1338368"/>
    <lineage>
        <taxon>Bacteria</taxon>
        <taxon>Bacillati</taxon>
        <taxon>Bacillota</taxon>
        <taxon>Bacilli</taxon>
        <taxon>Bacillales</taxon>
        <taxon>Paenibacillaceae</taxon>
        <taxon>Paenibacillus</taxon>
    </lineage>
</organism>
<gene>
    <name evidence="10" type="ORF">EIM92_22865</name>
</gene>
<feature type="domain" description="Carrier" evidence="9">
    <location>
        <begin position="2012"/>
        <end position="2087"/>
    </location>
</feature>
<evidence type="ECO:0000259" key="9">
    <source>
        <dbReference type="PROSITE" id="PS50075"/>
    </source>
</evidence>
<dbReference type="InterPro" id="IPR045851">
    <property type="entry name" value="AMP-bd_C_sf"/>
</dbReference>
<keyword evidence="11" id="KW-1185">Reference proteome</keyword>
<accession>A0A3Q8SE75</accession>
<dbReference type="PROSITE" id="PS00455">
    <property type="entry name" value="AMP_BINDING"/>
    <property type="match status" value="4"/>
</dbReference>
<dbReference type="FunFam" id="3.40.50.980:FF:000001">
    <property type="entry name" value="Non-ribosomal peptide synthetase"/>
    <property type="match status" value="4"/>
</dbReference>
<dbReference type="InterPro" id="IPR006162">
    <property type="entry name" value="Ppantetheine_attach_site"/>
</dbReference>
<keyword evidence="4" id="KW-0597">Phosphoprotein</keyword>
<keyword evidence="5" id="KW-0436">Ligase</keyword>
<dbReference type="PANTHER" id="PTHR45527">
    <property type="entry name" value="NONRIBOSOMAL PEPTIDE SYNTHETASE"/>
    <property type="match status" value="1"/>
</dbReference>
<dbReference type="PROSITE" id="PS50075">
    <property type="entry name" value="CARRIER"/>
    <property type="match status" value="4"/>
</dbReference>
<sequence length="5100" mass="574733">MLSRENVQDMYKLSPLQKGILFHHIKNEKDQAYFDQLVFILDGTVNPECLEQACNLLIQKHHSLRTIFRYRKMKEPVQIVLKERSIKMHYEDISHMQPEDQDTYIQRFVEADREKGFDLSRDLLIRFALFQNSTHQYQFIISNHHILMDGWCLGIILNDLFDIYKNVLKGMPVSIQEGVPYSRHIRWLEKQDMQAAKEFWQQTIMNGYEKKTGLPEQLTRSNRQDYEHGQHIVHLDRNIAERLVSFAKQHRVTVNTVFQTIWGVLLQKYNDTNDVAFGAVVSGRPAAVPDVEDIVGLFINTIPVRIKSDENETFETLIAKVQKQALSSEPYDYVSLAEIQSGIGDVIDHVFAFENYQIDVKQFEESSYTSELGFSIQWTENNHERTNYDLSVQAQIGEESIIKILFNSLVYSYEFIQNVVAHVLKIAETVTSHPAIRIQDIDILTYSEREQLLHKFNNTYADYPQDRTLSSLFEERAAKYPEKLALVMGEDRLTYRELNARANQWAQELRRKGVKPDQAVGLITERSPEMILAILAILKAGGAYLPIDPSHPAERVAHMLRDSEASLLIAQHPGLVREEYSYTGETLIMGEEPLLGELEQNPAPVAQSGNLAYVMYTSGSTGQPKGVMTTHRNVVRTVVNNGYLDITPEDRLLQLSNYAFDGSTFDIYEALMHGATLVLVSREEMLDPSKLVHLIRKEGITVTFMTTALFNTLVDLDLEGLERLRKLVFGGEQASVKHVQKALDKLGEGRLVNGYGPTETTVFAATWTVDQSVHESGIVPIGRPLNNTAIHIVDAAGRLQPIGVAGELCVSGDGVARGYLNQPELTAERFVPNPWEPGTMMYRTGDLARWLPEGTIEYLGRIDQQVKIRGHRIELGEIEAKLLEHPVVRETVLIARQDDQGHSSLCAYVVTDGDWTAAELRRHLASSLPEYMIPTSFTGLPQLPLTPNGKVDKRALPEPEQQLDGVYVAPANELEEQLATLFGEVLGVEVVGTQDSFFEHGGHSLKAMTLAARIHKELGVEIPLRDIFTHPTVQELGQRLQDMQGQGGAAAAYTAIERAPEQEFYPASYAQRRMYAVQQIRDKHTTAYNMPFMLNIEGALDADRLRAALQGLVLRHESLRTSFHMIGEQLMQRVHEYDEIAWDMERSEAAESAVDEKARLFIAPFDLEIAPLFRAELVQVEAERHVLMLDMHHIISDGVSTGVLFQDLSALYEGAELPPLRIQYKDYAIWQQSGEQAARLQQQEEYWLNELSGELPVIDIATDRPRPAVQDSKGSLYHFKLDKILWNKIKHSVMNENTTTFMWMRAVFHIMLSKYTGQEDIIVGSPVAGRPHSDLQPIVGMFVNTIAIRTRSEENMTFKEFLAHVKQQIIHSQANADYPFEELVDKLGVRRDLSRHPLFDTVLVLQNVESALPDISELKITLVDAETDTSKFDLTWAAIESETLEFSVEYSTSLFNEQTIERMVGHFVHLINQIIANSERRISELQLATASDIKLLNSFNTTKMDYPQDGTLSGLFEEQAAKYPEKLALVMGEDRLTYRELNARANQWAQELRRKGVRPDQAVGLITERSPEMILAILAILKAGGAYLPIDPSYPAERVAHMLRDSEASLLIAQHPGLLREEYSYTGETLIMGEEPLLGELEHNLTPAAQPGNLAYVIYTSGSTGQPKGVMTTHQNVVKTIMNNGYLELTPEDRLLQLSNYAFDGSVFDIFGALLHGATLILADRETVLDIRKLGQLLREESVSVAFMTTALFNTLVDLDLSCLEHTRKILFGGELVSVRHVQRAVKRLGPERIIHVYGPTETTVFATSYEVGQLEEDSYTLPIGRPIHNTTAYILNQEGALQPLGVAGELWLGGDGVARGYLNQPELTAERFVPNPWEPGTMMYRTGDLARWLPEGTIEYLGRIDQQVKIRGHRIELGEIEAKLLEHPVVRETVLIARQDDQGHSSLCAYVVTDGAWTAAELRRHLATSLPEYMIPTSFTGLAQLPLTSNGKVDKRALPEPEQQLDGVYVAPANELEEQLAALFGEVLGVEVVGTQDSFFEHGGHSLKAMTLAARIHKELGVEIPLRDIFTHPTVQELGQRLQEMQGQGGDSAAYTAIERAPEQEFYPASYAQRRMYAVQQIRDKHTTAYNMPFMLNIEGALDADRLRAALQGLVSRHESLRTSFHMIGDQLMQRVHEYDEIAWDMERSEAAESAMDEKARLFIAPFDLEIAPLFRAELVQVEAERHVLMLDMHHIISDGVSTGVLFQDLSALYEGAELPPLRIQYKDYALWQQSGEQAARLQQQEEYWLNRYAGELPVLELPTDEPRPAVQQSEGDAWHMEIAADLLESAKRLSAERGTTLYMTLLAVYQVLLSKYTGQEDIITGTPIAGRPHADLEGIVGMFVNTLAIRTQPASELTFEEYLAQVKEQVLQAYAHADYPFEELVEQLSLPRNLSRHPLFDTMFVLQNLDLSTMELEGMTLKPYDFEWTNAKFDLTWSMVEDKNLHISVEYSTSLYKKETIRRMGQHLLHILQQVIDQPSLTLAEIELATSSEVNLIMDHFNDTKTDYPHDQTIHGLFEQQVREHPDRIAIAQEEESLTYQELNERANQVAHYLRKKGIARDQFVGIMADRSIQTVIALLGVLKAGGAYVPIDPEYPEERQQYILADSGVSLLLTRSTYAVPAEFTGGRVNLEAVIGGAEPVTDPDPVNDARDLAYMIYTSGSTGQPKGVMIEHQGVCNFTLVAEPYGIVPGGHVLQFASFSFDASVGEIFPTLLTGATLHMASKELLLSGAGFVAWLRERKIQSMLLPPSVLRALPLEPLPDLKVVITAGESCSPDLVKQWGSGRSFINAYGPTEATVGSTLGVCEPGTDRLTIGTPIANKQVLILSEDGHLQPVGVAGELCIAGVGLARGYWQREELTLEKFVPHPFTHGEKMYRTGDLARWLPDGSIEFLGRIDDQVKVRGYRIELGEIEACLLEHEVVTEAVVTAVRDDQGQTQLCAYLLTEGEWTVSDLRKHAGRSLPDYMIPAYFVELEELPLTPNGKVDKKALPEPNVEARARTVYAAPTNTTEQALAEVWQEVLRVSQIGIHDNFFELGGDSIKAIQIAARLHRYELKLDIHHLFNHPTIAELAPHVQQKQVVEEQGIVEGEVLLTPIQQWFFESGQAAPHHFNQAFMLYNPDGWNEGTVRQVFAELIQHHDALRMKYTVDDAGSIKQINADASSAFFTFDVIDLTQESDLESRIEEEGTRLQSGMSIFDGQLIKLGLFRTVAGDHLMIAIHHLIIDGVSWRILLEDLVDGYKQASVGERIVLPPKTTSYQIWSRKLREYAQSGRLQKQKAYWHEQQQAIDQSLVRDTVDTQGVHGFANSSSVQTSLSEADTRNLLMNTYQAYSTEINDLLIAALALAVKDWTLQTNVAVTLEGHGRESVMDKGIDLTRTVGWFTTIYPIVLDVTSTDLPQVIKNVKETLRSIPDKGFGHSVLRYLDNDETLKNGARPQIGFNYLGQFDQQMTEGISLSPYSLGKSIGDANHYQHPIEISGVTIGNELKLEIAYDGLQYDKQAILLFAGYLKKRLLQIIEVCMNKQQTEYTPSDFSIQSLTQQELNYIYQVIRPDAITDIVELSPLQTGMFFHTLKDTDGTVYFEQSLFELQGTVDPEAMEAALHALMQKHEILRSNFVYENLNQPVQVILNEKRAEFHYEDLCDLNEQEISSTIGSYRQKDKKRGFDFAKDALIRFALFKTGSGKYTLLWSHHHILLDGWCFGVVLNDLFDMYAEWKNSKQISFDSATPYREYIKWLQLQDQDEATAYWKSSLNGFEQITMLPQLHTEQVQGYKSAEWVCQLDAETTEKMSQLAGKYRVTLNTLFQTLWAILLQRYNDTDDVVFGTVVSGRSAEINNVESIVGLFINTIPVRIQKQKEQSFSELLEVVQRSAMESEKYDYLALADIQSVTLGSNPLFNHIVIFENYPFDSDKADNWSEQLGFTIDSFSAEEQTNYDLNVIVAPGHEMIIKFQYNMLVYDHKSLEAISDHFMNLLIRVMDNPEMSLNQINFLSDEEMDELLCHFNDTKTDYPHDQTIHGLFEQQVREHPDRIAIAQEEESLTYQELNERANQVAHYLRKKGIARDQFVGIMADRSIQTVIALLGVLKAGGAYVPIDPEYPEERQQYILADSGVSLLLTRSTYAVPAEFTGGRVNLEAVIGGAEPVTDPDPVNDARDLAYMIYTSGSTGQPKGVMIEHQGVCNFTLVAEPYGIVPGGHVLQFASFSFDASVGEIFPTLLTGATLHMASKELLLSGAGFVAWLRERKIQSMLLPPSVLRALPLEPLPDLKVVITAGESCSPDLVKQWGSGRSFINAYGPTEATVGSTLGVCEPGTDRLTIGTPIANKQVLILSEDGHLQPVGVAGELCIAGVGLARGYWQREELTLEKFVPHPFAHGEKMYRTGDLARWLPDGSIEFLGRIDDQVKVRGYRIELGEIEACLLEHEVVTEAVVTAVRDDQGQTQLCAYLLTEGEWTVSDLRKHAGRSLPDYMIPAYFVELEELPLTPNGKVDKKALPEPNVEARARTVYAAPTNTTEQALAEVWQEVLRVSQIGIHDNFFELGGDSIKAIQIAARLHRYELKLDIHHLFNHPTIAELASHVQQKQVVEEQGIVEGDAMLAPIQQWFFESGQAEPHHFNQESTLFSPEGWDPETVRRVFLKLTEHHDALRIVFDMSEGAILQRNRGCEDGQAFTLDVFDCKDDRGTNESLIESHAAGLQSGMGLEQGPLVKLGIFQTDQGDYLLIIIHHLVVDGVSWRILLEDFHTLYQQAVQGQQLVLPPKTAPYITWVKNLSRYANSETFLEEMSYWKEIEQMSIKKLPTAAPTKKVYQLQDCDFVMMSLSEEATQQLLTTSHRAYRTEINDLLLTALGLAVKEWTKEDLIAIHLEGHGREVMSETLDITRTVGWFTSMYPVILQLKSFDYPTEIKWIKETLRNIPNKGMGFGILKYMTDESLKRSVPFQIEPEISFNYLGVFEDQNDEDASTIPTGPSVSPHYHDTHLLAFNGMVSGNQLRMNCRFDATILDRSTVQFVMDRFKYYLLALIEHCSSKETVEFTPNDFTQKDMTQEQLDSLLEDLLEDIADL</sequence>
<evidence type="ECO:0000256" key="6">
    <source>
        <dbReference type="ARBA" id="ARBA00022737"/>
    </source>
</evidence>
<evidence type="ECO:0000256" key="4">
    <source>
        <dbReference type="ARBA" id="ARBA00022553"/>
    </source>
</evidence>
<dbReference type="NCBIfam" id="TIGR01720">
    <property type="entry name" value="NRPS-para261"/>
    <property type="match status" value="2"/>
</dbReference>
<evidence type="ECO:0000256" key="3">
    <source>
        <dbReference type="ARBA" id="ARBA00022450"/>
    </source>
</evidence>
<dbReference type="RefSeq" id="WP_125084821.1">
    <property type="nucleotide sequence ID" value="NZ_CP034248.1"/>
</dbReference>
<keyword evidence="7" id="KW-0045">Antibiotic biosynthesis</keyword>
<dbReference type="InterPro" id="IPR020806">
    <property type="entry name" value="PKS_PP-bd"/>
</dbReference>
<dbReference type="GO" id="GO:0008610">
    <property type="term" value="P:lipid biosynthetic process"/>
    <property type="evidence" value="ECO:0007669"/>
    <property type="project" value="UniProtKB-ARBA"/>
</dbReference>
<dbReference type="InterPro" id="IPR036736">
    <property type="entry name" value="ACP-like_sf"/>
</dbReference>
<dbReference type="FunFam" id="2.30.38.10:FF:000001">
    <property type="entry name" value="Non-ribosomal peptide synthetase PvdI"/>
    <property type="match status" value="4"/>
</dbReference>
<dbReference type="PROSITE" id="PS00012">
    <property type="entry name" value="PHOSPHOPANTETHEINE"/>
    <property type="match status" value="2"/>
</dbReference>
<evidence type="ECO:0000256" key="8">
    <source>
        <dbReference type="ARBA" id="ARBA00023268"/>
    </source>
</evidence>
<dbReference type="FunFam" id="3.40.50.980:FF:000002">
    <property type="entry name" value="Enterobactin synthetase component F"/>
    <property type="match status" value="2"/>
</dbReference>
<dbReference type="InterPro" id="IPR010071">
    <property type="entry name" value="AA_adenyl_dom"/>
</dbReference>
<dbReference type="CDD" id="cd19531">
    <property type="entry name" value="LCL_NRPS-like"/>
    <property type="match status" value="2"/>
</dbReference>
<keyword evidence="8" id="KW-0511">Multifunctional enzyme</keyword>
<dbReference type="CDD" id="cd12117">
    <property type="entry name" value="A_NRPS_Srf_like"/>
    <property type="match status" value="2"/>
</dbReference>
<dbReference type="GO" id="GO:0005737">
    <property type="term" value="C:cytoplasm"/>
    <property type="evidence" value="ECO:0007669"/>
    <property type="project" value="TreeGrafter"/>
</dbReference>
<keyword evidence="6" id="KW-0677">Repeat</keyword>
<dbReference type="KEGG" id="plen:EIM92_22865"/>
<dbReference type="CDD" id="cd19534">
    <property type="entry name" value="E_NRPS"/>
    <property type="match status" value="2"/>
</dbReference>
<dbReference type="Gene3D" id="1.10.1200.10">
    <property type="entry name" value="ACP-like"/>
    <property type="match status" value="2"/>
</dbReference>
<comment type="cofactor">
    <cofactor evidence="1">
        <name>pantetheine 4'-phosphate</name>
        <dbReference type="ChEBI" id="CHEBI:47942"/>
    </cofactor>
</comment>
<evidence type="ECO:0000256" key="7">
    <source>
        <dbReference type="ARBA" id="ARBA00023194"/>
    </source>
</evidence>
<dbReference type="SUPFAM" id="SSF47336">
    <property type="entry name" value="ACP-like"/>
    <property type="match status" value="4"/>
</dbReference>
<dbReference type="Proteomes" id="UP000273145">
    <property type="component" value="Chromosome"/>
</dbReference>
<dbReference type="SUPFAM" id="SSF52777">
    <property type="entry name" value="CoA-dependent acyltransferases"/>
    <property type="match status" value="12"/>
</dbReference>
<evidence type="ECO:0000313" key="10">
    <source>
        <dbReference type="EMBL" id="AZK48670.1"/>
    </source>
</evidence>
<dbReference type="InterPro" id="IPR020845">
    <property type="entry name" value="AMP-binding_CS"/>
</dbReference>
<dbReference type="GO" id="GO:0031177">
    <property type="term" value="F:phosphopantetheine binding"/>
    <property type="evidence" value="ECO:0007669"/>
    <property type="project" value="InterPro"/>
</dbReference>
<dbReference type="GO" id="GO:0017000">
    <property type="term" value="P:antibiotic biosynthetic process"/>
    <property type="evidence" value="ECO:0007669"/>
    <property type="project" value="UniProtKB-KW"/>
</dbReference>